<gene>
    <name evidence="4" type="ORF">OBE_05652</name>
</gene>
<dbReference type="Pfam" id="PF02463">
    <property type="entry name" value="SMC_N"/>
    <property type="match status" value="1"/>
</dbReference>
<dbReference type="InterPro" id="IPR050308">
    <property type="entry name" value="MukB/SMC"/>
</dbReference>
<comment type="caution">
    <text evidence="4">The sequence shown here is derived from an EMBL/GenBank/DDBJ whole genome shotgun (WGS) entry which is preliminary data.</text>
</comment>
<dbReference type="InterPro" id="IPR003395">
    <property type="entry name" value="RecF/RecN/SMC_N"/>
</dbReference>
<sequence length="74" mass="8069">MYLKEIKAYGFKSFADKINIEFGKNINGIVGPNGSGKSNIVDAVRWVLGEQSMKSLRGDSSLDVIFSGSDSRKP</sequence>
<dbReference type="PANTHER" id="PTHR42963:SF1">
    <property type="entry name" value="DUF4476 DOMAIN-CONTAINING PROTEIN"/>
    <property type="match status" value="1"/>
</dbReference>
<organism evidence="4">
    <name type="scientific">human gut metagenome</name>
    <dbReference type="NCBI Taxonomy" id="408170"/>
    <lineage>
        <taxon>unclassified sequences</taxon>
        <taxon>metagenomes</taxon>
        <taxon>organismal metagenomes</taxon>
    </lineage>
</organism>
<dbReference type="AlphaFoldDB" id="K1TBG6"/>
<evidence type="ECO:0000259" key="3">
    <source>
        <dbReference type="Pfam" id="PF02463"/>
    </source>
</evidence>
<feature type="non-terminal residue" evidence="4">
    <location>
        <position position="74"/>
    </location>
</feature>
<keyword evidence="1" id="KW-0963">Cytoplasm</keyword>
<dbReference type="SUPFAM" id="SSF52540">
    <property type="entry name" value="P-loop containing nucleoside triphosphate hydrolases"/>
    <property type="match status" value="1"/>
</dbReference>
<proteinExistence type="predicted"/>
<evidence type="ECO:0000313" key="4">
    <source>
        <dbReference type="EMBL" id="EKC67023.1"/>
    </source>
</evidence>
<dbReference type="EMBL" id="AJWZ01003874">
    <property type="protein sequence ID" value="EKC67023.1"/>
    <property type="molecule type" value="Genomic_DNA"/>
</dbReference>
<feature type="domain" description="RecF/RecN/SMC N-terminal" evidence="3">
    <location>
        <begin position="2"/>
        <end position="70"/>
    </location>
</feature>
<name>K1TBG6_9ZZZZ</name>
<accession>K1TBG6</accession>
<evidence type="ECO:0000256" key="2">
    <source>
        <dbReference type="ARBA" id="ARBA00023125"/>
    </source>
</evidence>
<dbReference type="Gene3D" id="3.40.50.300">
    <property type="entry name" value="P-loop containing nucleotide triphosphate hydrolases"/>
    <property type="match status" value="1"/>
</dbReference>
<reference evidence="4" key="1">
    <citation type="journal article" date="2013" name="Environ. Microbiol.">
        <title>Microbiota from the distal guts of lean and obese adolescents exhibit partial functional redundancy besides clear differences in community structure.</title>
        <authorList>
            <person name="Ferrer M."/>
            <person name="Ruiz A."/>
            <person name="Lanza F."/>
            <person name="Haange S.B."/>
            <person name="Oberbach A."/>
            <person name="Till H."/>
            <person name="Bargiela R."/>
            <person name="Campoy C."/>
            <person name="Segura M.T."/>
            <person name="Richter M."/>
            <person name="von Bergen M."/>
            <person name="Seifert J."/>
            <person name="Suarez A."/>
        </authorList>
    </citation>
    <scope>NUCLEOTIDE SEQUENCE</scope>
</reference>
<dbReference type="PANTHER" id="PTHR42963">
    <property type="entry name" value="CHROMOSOME PARTITION PROTEIN MUKB"/>
    <property type="match status" value="1"/>
</dbReference>
<evidence type="ECO:0000256" key="1">
    <source>
        <dbReference type="ARBA" id="ARBA00022490"/>
    </source>
</evidence>
<protein>
    <submittedName>
        <fullName evidence="4">Protein containing RecF/RecN/SMC protein</fullName>
    </submittedName>
</protein>
<dbReference type="GO" id="GO:0003677">
    <property type="term" value="F:DNA binding"/>
    <property type="evidence" value="ECO:0007669"/>
    <property type="project" value="UniProtKB-KW"/>
</dbReference>
<dbReference type="InterPro" id="IPR027417">
    <property type="entry name" value="P-loop_NTPase"/>
</dbReference>
<keyword evidence="2" id="KW-0238">DNA-binding</keyword>
<dbReference type="GO" id="GO:0005737">
    <property type="term" value="C:cytoplasm"/>
    <property type="evidence" value="ECO:0007669"/>
    <property type="project" value="TreeGrafter"/>
</dbReference>